<feature type="signal peptide" evidence="6">
    <location>
        <begin position="1"/>
        <end position="17"/>
    </location>
</feature>
<sequence length="386" mass="41599">MKKSMTFLLAAAVAMFAGCGQEETVEKQPEVTVEKTAEELKEDAVAEKMEHMTVEEKVGQMLMMDFRKNPDDSGMTVLSEDVAKKIADYHLGGVILFAENLDTAEQTKKLVADMQKAADMPLLIGIDEEGGMVSRLDKSQIPHTSIPNAKDMNGDTAQAETAGKEIGSVLSELGINVDFAPIADIHTNPENTVIGDRAYGTDAQTVADMASAFAKGLESEGVSATAKHFPGHGDTGTDSHDGMAVSEHDLQRLQEVEFVPFHRLADEGIDLMMVGHITMPNVTDDGLPASLSKEAIDLLRDELDYDGIVITDAMNMGAIVDYYPDGEAAVKAVEAGVDIVLMPADLDDAYNSLCEAVQTGEISENRLDESVERILSLKYDKGMLVP</sequence>
<dbReference type="PANTHER" id="PTHR30480">
    <property type="entry name" value="BETA-HEXOSAMINIDASE-RELATED"/>
    <property type="match status" value="1"/>
</dbReference>
<dbReference type="InterPro" id="IPR050226">
    <property type="entry name" value="NagZ_Beta-hexosaminidase"/>
</dbReference>
<keyword evidence="5" id="KW-0326">Glycosidase</keyword>
<dbReference type="PROSITE" id="PS51257">
    <property type="entry name" value="PROKAR_LIPOPROTEIN"/>
    <property type="match status" value="1"/>
</dbReference>
<dbReference type="Proteomes" id="UP000183975">
    <property type="component" value="Unassembled WGS sequence"/>
</dbReference>
<reference evidence="8 9" key="1">
    <citation type="submission" date="2016-11" db="EMBL/GenBank/DDBJ databases">
        <authorList>
            <person name="Jaros S."/>
            <person name="Januszkiewicz K."/>
            <person name="Wedrychowicz H."/>
        </authorList>
    </citation>
    <scope>NUCLEOTIDE SEQUENCE [LARGE SCALE GENOMIC DNA]</scope>
    <source>
        <strain evidence="8 9">DSM 14214</strain>
    </source>
</reference>
<dbReference type="AlphaFoldDB" id="A0A1M6QED5"/>
<evidence type="ECO:0000313" key="8">
    <source>
        <dbReference type="EMBL" id="SHK18423.1"/>
    </source>
</evidence>
<comment type="similarity">
    <text evidence="2">Belongs to the glycosyl hydrolase 3 family.</text>
</comment>
<evidence type="ECO:0000256" key="4">
    <source>
        <dbReference type="ARBA" id="ARBA00022801"/>
    </source>
</evidence>
<dbReference type="EMBL" id="FRAH01000018">
    <property type="protein sequence ID" value="SHK18423.1"/>
    <property type="molecule type" value="Genomic_DNA"/>
</dbReference>
<dbReference type="InterPro" id="IPR001764">
    <property type="entry name" value="Glyco_hydro_3_N"/>
</dbReference>
<dbReference type="SUPFAM" id="SSF51445">
    <property type="entry name" value="(Trans)glycosidases"/>
    <property type="match status" value="1"/>
</dbReference>
<evidence type="ECO:0000256" key="6">
    <source>
        <dbReference type="SAM" id="SignalP"/>
    </source>
</evidence>
<dbReference type="InterPro" id="IPR017853">
    <property type="entry name" value="GH"/>
</dbReference>
<dbReference type="OrthoDB" id="9805821at2"/>
<protein>
    <recommendedName>
        <fullName evidence="3">beta-N-acetylhexosaminidase</fullName>
        <ecNumber evidence="3">3.2.1.52</ecNumber>
    </recommendedName>
</protein>
<dbReference type="InterPro" id="IPR019800">
    <property type="entry name" value="Glyco_hydro_3_AS"/>
</dbReference>
<dbReference type="GO" id="GO:0004563">
    <property type="term" value="F:beta-N-acetylhexosaminidase activity"/>
    <property type="evidence" value="ECO:0007669"/>
    <property type="project" value="UniProtKB-EC"/>
</dbReference>
<feature type="chain" id="PRO_5039442811" description="beta-N-acetylhexosaminidase" evidence="6">
    <location>
        <begin position="18"/>
        <end position="386"/>
    </location>
</feature>
<keyword evidence="9" id="KW-1185">Reference proteome</keyword>
<comment type="catalytic activity">
    <reaction evidence="1">
        <text>Hydrolysis of terminal non-reducing N-acetyl-D-hexosamine residues in N-acetyl-beta-D-hexosaminides.</text>
        <dbReference type="EC" id="3.2.1.52"/>
    </reaction>
</comment>
<evidence type="ECO:0000259" key="7">
    <source>
        <dbReference type="Pfam" id="PF00933"/>
    </source>
</evidence>
<dbReference type="RefSeq" id="WP_072850279.1">
    <property type="nucleotide sequence ID" value="NZ_FRAH01000018.1"/>
</dbReference>
<gene>
    <name evidence="8" type="ORF">SAMN02745138_01306</name>
</gene>
<dbReference type="PROSITE" id="PS00775">
    <property type="entry name" value="GLYCOSYL_HYDROL_F3"/>
    <property type="match status" value="1"/>
</dbReference>
<evidence type="ECO:0000256" key="3">
    <source>
        <dbReference type="ARBA" id="ARBA00012663"/>
    </source>
</evidence>
<feature type="domain" description="Glycoside hydrolase family 3 N-terminal" evidence="7">
    <location>
        <begin position="53"/>
        <end position="377"/>
    </location>
</feature>
<accession>A0A1M6QED5</accession>
<dbReference type="EC" id="3.2.1.52" evidence="3"/>
<proteinExistence type="inferred from homology"/>
<evidence type="ECO:0000256" key="1">
    <source>
        <dbReference type="ARBA" id="ARBA00001231"/>
    </source>
</evidence>
<keyword evidence="4" id="KW-0378">Hydrolase</keyword>
<evidence type="ECO:0000256" key="5">
    <source>
        <dbReference type="ARBA" id="ARBA00023295"/>
    </source>
</evidence>
<dbReference type="InterPro" id="IPR036962">
    <property type="entry name" value="Glyco_hydro_3_N_sf"/>
</dbReference>
<keyword evidence="6" id="KW-0732">Signal</keyword>
<name>A0A1M6QED5_9FIRM</name>
<evidence type="ECO:0000313" key="9">
    <source>
        <dbReference type="Proteomes" id="UP000183975"/>
    </source>
</evidence>
<dbReference type="GO" id="GO:0009254">
    <property type="term" value="P:peptidoglycan turnover"/>
    <property type="evidence" value="ECO:0007669"/>
    <property type="project" value="TreeGrafter"/>
</dbReference>
<dbReference type="PANTHER" id="PTHR30480:SF13">
    <property type="entry name" value="BETA-HEXOSAMINIDASE"/>
    <property type="match status" value="1"/>
</dbReference>
<organism evidence="8 9">
    <name type="scientific">Anaerotignum lactatifermentans DSM 14214</name>
    <dbReference type="NCBI Taxonomy" id="1121323"/>
    <lineage>
        <taxon>Bacteria</taxon>
        <taxon>Bacillati</taxon>
        <taxon>Bacillota</taxon>
        <taxon>Clostridia</taxon>
        <taxon>Lachnospirales</taxon>
        <taxon>Anaerotignaceae</taxon>
        <taxon>Anaerotignum</taxon>
    </lineage>
</organism>
<evidence type="ECO:0000256" key="2">
    <source>
        <dbReference type="ARBA" id="ARBA00005336"/>
    </source>
</evidence>
<dbReference type="Gene3D" id="3.20.20.300">
    <property type="entry name" value="Glycoside hydrolase, family 3, N-terminal domain"/>
    <property type="match status" value="1"/>
</dbReference>
<dbReference type="GO" id="GO:0005975">
    <property type="term" value="P:carbohydrate metabolic process"/>
    <property type="evidence" value="ECO:0007669"/>
    <property type="project" value="InterPro"/>
</dbReference>
<dbReference type="Pfam" id="PF00933">
    <property type="entry name" value="Glyco_hydro_3"/>
    <property type="match status" value="1"/>
</dbReference>